<evidence type="ECO:0000256" key="1">
    <source>
        <dbReference type="ARBA" id="ARBA00004572"/>
    </source>
</evidence>
<reference evidence="14" key="1">
    <citation type="journal article" date="2021" name="Open Biol.">
        <title>Shared evolutionary footprints suggest mitochondrial oxidative damage underlies multiple complex I losses in fungi.</title>
        <authorList>
            <person name="Schikora-Tamarit M.A."/>
            <person name="Marcet-Houben M."/>
            <person name="Nosek J."/>
            <person name="Gabaldon T."/>
        </authorList>
    </citation>
    <scope>NUCLEOTIDE SEQUENCE</scope>
    <source>
        <strain evidence="14">NCAIM Y.01608</strain>
    </source>
</reference>
<keyword evidence="11" id="KW-0675">Receptor</keyword>
<evidence type="ECO:0000256" key="2">
    <source>
        <dbReference type="ARBA" id="ARBA00009874"/>
    </source>
</evidence>
<keyword evidence="8" id="KW-0811">Translocation</keyword>
<keyword evidence="15" id="KW-1185">Reference proteome</keyword>
<keyword evidence="10 13" id="KW-0472">Membrane</keyword>
<reference evidence="14" key="2">
    <citation type="submission" date="2021-01" db="EMBL/GenBank/DDBJ databases">
        <authorList>
            <person name="Schikora-Tamarit M.A."/>
        </authorList>
    </citation>
    <scope>NUCLEOTIDE SEQUENCE</scope>
    <source>
        <strain evidence="14">NCAIM Y.01608</strain>
    </source>
</reference>
<protein>
    <submittedName>
        <fullName evidence="14">Uncharacterized protein</fullName>
    </submittedName>
</protein>
<evidence type="ECO:0000256" key="9">
    <source>
        <dbReference type="ARBA" id="ARBA00023128"/>
    </source>
</evidence>
<feature type="region of interest" description="Disordered" evidence="12">
    <location>
        <begin position="20"/>
        <end position="40"/>
    </location>
</feature>
<comment type="similarity">
    <text evidence="2">Belongs to the Tom22 family.</text>
</comment>
<evidence type="ECO:0000256" key="6">
    <source>
        <dbReference type="ARBA" id="ARBA00022927"/>
    </source>
</evidence>
<keyword evidence="6" id="KW-0653">Protein transport</keyword>
<evidence type="ECO:0000256" key="8">
    <source>
        <dbReference type="ARBA" id="ARBA00023010"/>
    </source>
</evidence>
<keyword evidence="4 13" id="KW-0812">Transmembrane</keyword>
<feature type="transmembrane region" description="Helical" evidence="13">
    <location>
        <begin position="86"/>
        <end position="105"/>
    </location>
</feature>
<evidence type="ECO:0000256" key="12">
    <source>
        <dbReference type="SAM" id="MobiDB-lite"/>
    </source>
</evidence>
<keyword evidence="9" id="KW-0496">Mitochondrion</keyword>
<feature type="region of interest" description="Disordered" evidence="12">
    <location>
        <begin position="121"/>
        <end position="140"/>
    </location>
</feature>
<evidence type="ECO:0000313" key="15">
    <source>
        <dbReference type="Proteomes" id="UP000788993"/>
    </source>
</evidence>
<evidence type="ECO:0000256" key="5">
    <source>
        <dbReference type="ARBA" id="ARBA00022787"/>
    </source>
</evidence>
<dbReference type="AlphaFoldDB" id="A0A1B7SPL2"/>
<dbReference type="RefSeq" id="XP_018213096.1">
    <property type="nucleotide sequence ID" value="XM_018355777.1"/>
</dbReference>
<dbReference type="GO" id="GO:0005741">
    <property type="term" value="C:mitochondrial outer membrane"/>
    <property type="evidence" value="ECO:0007669"/>
    <property type="project" value="UniProtKB-SubCell"/>
</dbReference>
<dbReference type="PANTHER" id="PTHR12504">
    <property type="entry name" value="MITOCHONDRIAL IMPORT RECEPTOR SUBUNIT TOM22"/>
    <property type="match status" value="1"/>
</dbReference>
<dbReference type="InterPro" id="IPR005683">
    <property type="entry name" value="Tom22"/>
</dbReference>
<evidence type="ECO:0000256" key="3">
    <source>
        <dbReference type="ARBA" id="ARBA00022448"/>
    </source>
</evidence>
<evidence type="ECO:0000256" key="13">
    <source>
        <dbReference type="SAM" id="Phobius"/>
    </source>
</evidence>
<dbReference type="Proteomes" id="UP000788993">
    <property type="component" value="Unassembled WGS sequence"/>
</dbReference>
<dbReference type="CDD" id="cd22884">
    <property type="entry name" value="TOM22"/>
    <property type="match status" value="1"/>
</dbReference>
<dbReference type="GO" id="GO:0006886">
    <property type="term" value="P:intracellular protein transport"/>
    <property type="evidence" value="ECO:0007669"/>
    <property type="project" value="InterPro"/>
</dbReference>
<organism evidence="14 15">
    <name type="scientific">Ogataea polymorpha</name>
    <dbReference type="NCBI Taxonomy" id="460523"/>
    <lineage>
        <taxon>Eukaryota</taxon>
        <taxon>Fungi</taxon>
        <taxon>Dikarya</taxon>
        <taxon>Ascomycota</taxon>
        <taxon>Saccharomycotina</taxon>
        <taxon>Pichiomycetes</taxon>
        <taxon>Pichiales</taxon>
        <taxon>Pichiaceae</taxon>
        <taxon>Ogataea</taxon>
    </lineage>
</organism>
<dbReference type="OrthoDB" id="10016939at2759"/>
<dbReference type="EMBL" id="JAEUBD010001468">
    <property type="protein sequence ID" value="KAH3660742.1"/>
    <property type="molecule type" value="Genomic_DNA"/>
</dbReference>
<name>A0A1B7SPL2_9ASCO</name>
<dbReference type="Pfam" id="PF04281">
    <property type="entry name" value="Tom22"/>
    <property type="match status" value="1"/>
</dbReference>
<sequence>MVTLTRIEDESQQKLEEKVFKSGAEEVETESEFESEDEFDENETLLQRIEALKDMILPEQRQYIASTLESVSSTASTLAKKCGNGLWILTSSTLLLGVPLALGIFGETQLNELEKEMQLQQGSSDLLASGSEQQPAAAAK</sequence>
<evidence type="ECO:0000256" key="4">
    <source>
        <dbReference type="ARBA" id="ARBA00022692"/>
    </source>
</evidence>
<dbReference type="PANTHER" id="PTHR12504:SF0">
    <property type="entry name" value="MITOCHONDRIAL IMPORT RECEPTOR SUBUNIT TOM22 HOMOLOG"/>
    <property type="match status" value="1"/>
</dbReference>
<feature type="compositionally biased region" description="Polar residues" evidence="12">
    <location>
        <begin position="121"/>
        <end position="134"/>
    </location>
</feature>
<evidence type="ECO:0000256" key="10">
    <source>
        <dbReference type="ARBA" id="ARBA00023136"/>
    </source>
</evidence>
<gene>
    <name evidence="14" type="ORF">OGATHE_005074</name>
</gene>
<proteinExistence type="inferred from homology"/>
<feature type="compositionally biased region" description="Acidic residues" evidence="12">
    <location>
        <begin position="25"/>
        <end position="40"/>
    </location>
</feature>
<keyword evidence="3" id="KW-0813">Transport</keyword>
<comment type="caution">
    <text evidence="14">The sequence shown here is derived from an EMBL/GenBank/DDBJ whole genome shotgun (WGS) entry which is preliminary data.</text>
</comment>
<evidence type="ECO:0000256" key="7">
    <source>
        <dbReference type="ARBA" id="ARBA00022989"/>
    </source>
</evidence>
<keyword evidence="7 13" id="KW-1133">Transmembrane helix</keyword>
<keyword evidence="5" id="KW-1000">Mitochondrion outer membrane</keyword>
<evidence type="ECO:0000313" key="14">
    <source>
        <dbReference type="EMBL" id="KAH3660742.1"/>
    </source>
</evidence>
<comment type="subcellular location">
    <subcellularLocation>
        <location evidence="1">Mitochondrion outer membrane</location>
        <topology evidence="1">Single-pass membrane protein</topology>
    </subcellularLocation>
</comment>
<accession>A0A1B7SPL2</accession>
<evidence type="ECO:0000256" key="11">
    <source>
        <dbReference type="ARBA" id="ARBA00023170"/>
    </source>
</evidence>